<dbReference type="Gene3D" id="3.40.605.10">
    <property type="entry name" value="Aldehyde Dehydrogenase, Chain A, domain 1"/>
    <property type="match status" value="2"/>
</dbReference>
<evidence type="ECO:0000313" key="8">
    <source>
        <dbReference type="EMBL" id="KAF9884532.1"/>
    </source>
</evidence>
<dbReference type="Proteomes" id="UP001194746">
    <property type="component" value="Unassembled WGS sequence"/>
</dbReference>
<comment type="similarity">
    <text evidence="1 6">Belongs to the aldehyde dehydrogenase family.</text>
</comment>
<dbReference type="InterPro" id="IPR016162">
    <property type="entry name" value="Ald_DH_N"/>
</dbReference>
<name>A0AAD4GPJ3_ASPNN</name>
<comment type="catalytic activity">
    <reaction evidence="4">
        <text>an aldehyde + NAD(+) + H2O = a carboxylate + NADH + 2 H(+)</text>
        <dbReference type="Rhea" id="RHEA:16185"/>
        <dbReference type="ChEBI" id="CHEBI:15377"/>
        <dbReference type="ChEBI" id="CHEBI:15378"/>
        <dbReference type="ChEBI" id="CHEBI:17478"/>
        <dbReference type="ChEBI" id="CHEBI:29067"/>
        <dbReference type="ChEBI" id="CHEBI:57540"/>
        <dbReference type="ChEBI" id="CHEBI:57945"/>
        <dbReference type="EC" id="1.2.1.3"/>
    </reaction>
</comment>
<reference evidence="8" key="1">
    <citation type="journal article" date="2019" name="Beilstein J. Org. Chem.">
        <title>Nanangenines: drimane sesquiterpenoids as the dominant metabolite cohort of a novel Australian fungus, Aspergillus nanangensis.</title>
        <authorList>
            <person name="Lacey H.J."/>
            <person name="Gilchrist C.L.M."/>
            <person name="Crombie A."/>
            <person name="Kalaitzis J.A."/>
            <person name="Vuong D."/>
            <person name="Rutledge P.J."/>
            <person name="Turner P."/>
            <person name="Pitt J.I."/>
            <person name="Lacey E."/>
            <person name="Chooi Y.H."/>
            <person name="Piggott A.M."/>
        </authorList>
    </citation>
    <scope>NUCLEOTIDE SEQUENCE</scope>
    <source>
        <strain evidence="8">MST-FP2251</strain>
    </source>
</reference>
<evidence type="ECO:0000256" key="1">
    <source>
        <dbReference type="ARBA" id="ARBA00009986"/>
    </source>
</evidence>
<dbReference type="EMBL" id="VCAU01000119">
    <property type="protein sequence ID" value="KAF9884532.1"/>
    <property type="molecule type" value="Genomic_DNA"/>
</dbReference>
<dbReference type="GO" id="GO:0004029">
    <property type="term" value="F:aldehyde dehydrogenase (NAD+) activity"/>
    <property type="evidence" value="ECO:0007669"/>
    <property type="project" value="UniProtKB-EC"/>
</dbReference>
<dbReference type="PROSITE" id="PS00687">
    <property type="entry name" value="ALDEHYDE_DEHYDR_GLU"/>
    <property type="match status" value="1"/>
</dbReference>
<feature type="domain" description="Aldehyde dehydrogenase" evidence="7">
    <location>
        <begin position="199"/>
        <end position="319"/>
    </location>
</feature>
<evidence type="ECO:0000256" key="5">
    <source>
        <dbReference type="PROSITE-ProRule" id="PRU10007"/>
    </source>
</evidence>
<evidence type="ECO:0000256" key="2">
    <source>
        <dbReference type="ARBA" id="ARBA00023002"/>
    </source>
</evidence>
<organism evidence="8 9">
    <name type="scientific">Aspergillus nanangensis</name>
    <dbReference type="NCBI Taxonomy" id="2582783"/>
    <lineage>
        <taxon>Eukaryota</taxon>
        <taxon>Fungi</taxon>
        <taxon>Dikarya</taxon>
        <taxon>Ascomycota</taxon>
        <taxon>Pezizomycotina</taxon>
        <taxon>Eurotiomycetes</taxon>
        <taxon>Eurotiomycetidae</taxon>
        <taxon>Eurotiales</taxon>
        <taxon>Aspergillaceae</taxon>
        <taxon>Aspergillus</taxon>
        <taxon>Aspergillus subgen. Circumdati</taxon>
    </lineage>
</organism>
<keyword evidence="9" id="KW-1185">Reference proteome</keyword>
<evidence type="ECO:0000256" key="6">
    <source>
        <dbReference type="RuleBase" id="RU003345"/>
    </source>
</evidence>
<sequence>MNQKHKCRAAHPILAWIPTLGAEAVKFHNVINNELCSTASTRHSINPADKRPNPEVPVSARKDVNRAAYAAQAAFNHWRKNSFDKRRAALFAYADAIYNNAQEFSKLLTMEQGKPLTQSLTEVAMASAWIRGMTTIEVPVTVLEETENRKVIRRYTPIGFIGAIVPWNFPVALAMGKIVPALYTGCIIIVKPSLFALCLTGEDTLGPMITEHPGIDKIGFTGSIATGKLVIASCARALKRVSLELGGNDPCIICDDVDVDAVVAKVAILSYLCSSQICMMTKRLYVHEKIYDQFFAKFVDFVKHLKVGNGTEPDTFFSPSALGGTIEHSAGYFIHPTIIDNPPETSRVVQEEPFAPILPIMKWSNDDNVLARANALETGLGASVWSNGLERAHRMADQLQAGCVWRF</sequence>
<dbReference type="SUPFAM" id="SSF53720">
    <property type="entry name" value="ALDH-like"/>
    <property type="match status" value="1"/>
</dbReference>
<accession>A0AAD4GPJ3</accession>
<dbReference type="EC" id="1.2.1.3" evidence="3"/>
<dbReference type="InterPro" id="IPR016161">
    <property type="entry name" value="Ald_DH/histidinol_DH"/>
</dbReference>
<dbReference type="InterPro" id="IPR015590">
    <property type="entry name" value="Aldehyde_DH_dom"/>
</dbReference>
<feature type="active site" evidence="5">
    <location>
        <position position="244"/>
    </location>
</feature>
<feature type="domain" description="Aldehyde dehydrogenase" evidence="7">
    <location>
        <begin position="40"/>
        <end position="194"/>
    </location>
</feature>
<evidence type="ECO:0000313" key="9">
    <source>
        <dbReference type="Proteomes" id="UP001194746"/>
    </source>
</evidence>
<keyword evidence="2 6" id="KW-0560">Oxidoreductase</keyword>
<proteinExistence type="inferred from homology"/>
<gene>
    <name evidence="8" type="ORF">FE257_001477</name>
</gene>
<reference evidence="8" key="2">
    <citation type="submission" date="2020-02" db="EMBL/GenBank/DDBJ databases">
        <authorList>
            <person name="Gilchrist C.L.M."/>
            <person name="Chooi Y.-H."/>
        </authorList>
    </citation>
    <scope>NUCLEOTIDE SEQUENCE</scope>
    <source>
        <strain evidence="8">MST-FP2251</strain>
    </source>
</reference>
<dbReference type="InterPro" id="IPR029510">
    <property type="entry name" value="Ald_DH_CS_GLU"/>
</dbReference>
<comment type="caution">
    <text evidence="8">The sequence shown here is derived from an EMBL/GenBank/DDBJ whole genome shotgun (WGS) entry which is preliminary data.</text>
</comment>
<dbReference type="AlphaFoldDB" id="A0AAD4GPJ3"/>
<protein>
    <recommendedName>
        <fullName evidence="3">aldehyde dehydrogenase (NAD(+))</fullName>
        <ecNumber evidence="3">1.2.1.3</ecNumber>
    </recommendedName>
</protein>
<evidence type="ECO:0000256" key="4">
    <source>
        <dbReference type="ARBA" id="ARBA00049194"/>
    </source>
</evidence>
<dbReference type="InterPro" id="IPR016163">
    <property type="entry name" value="Ald_DH_C"/>
</dbReference>
<dbReference type="Gene3D" id="3.40.309.10">
    <property type="entry name" value="Aldehyde Dehydrogenase, Chain A, domain 2"/>
    <property type="match status" value="2"/>
</dbReference>
<evidence type="ECO:0000259" key="7">
    <source>
        <dbReference type="Pfam" id="PF00171"/>
    </source>
</evidence>
<evidence type="ECO:0000256" key="3">
    <source>
        <dbReference type="ARBA" id="ARBA00024226"/>
    </source>
</evidence>
<dbReference type="PANTHER" id="PTHR11699">
    <property type="entry name" value="ALDEHYDE DEHYDROGENASE-RELATED"/>
    <property type="match status" value="1"/>
</dbReference>
<feature type="domain" description="Aldehyde dehydrogenase" evidence="7">
    <location>
        <begin position="322"/>
        <end position="405"/>
    </location>
</feature>
<dbReference type="Pfam" id="PF00171">
    <property type="entry name" value="Aldedh"/>
    <property type="match status" value="3"/>
</dbReference>